<evidence type="ECO:0000313" key="8">
    <source>
        <dbReference type="EMBL" id="AUW95212.1"/>
    </source>
</evidence>
<evidence type="ECO:0000256" key="7">
    <source>
        <dbReference type="ARBA" id="ARBA00033711"/>
    </source>
</evidence>
<organism evidence="8 9">
    <name type="scientific">Sulfobacillus thermotolerans</name>
    <dbReference type="NCBI Taxonomy" id="338644"/>
    <lineage>
        <taxon>Bacteria</taxon>
        <taxon>Bacillati</taxon>
        <taxon>Bacillota</taxon>
        <taxon>Clostridia</taxon>
        <taxon>Eubacteriales</taxon>
        <taxon>Clostridiales Family XVII. Incertae Sedis</taxon>
        <taxon>Sulfobacillus</taxon>
    </lineage>
</organism>
<evidence type="ECO:0000256" key="6">
    <source>
        <dbReference type="ARBA" id="ARBA00022842"/>
    </source>
</evidence>
<proteinExistence type="inferred from homology"/>
<evidence type="ECO:0000256" key="2">
    <source>
        <dbReference type="ARBA" id="ARBA00009997"/>
    </source>
</evidence>
<accession>A0ABM6RUN9</accession>
<evidence type="ECO:0000256" key="1">
    <source>
        <dbReference type="ARBA" id="ARBA00001946"/>
    </source>
</evidence>
<dbReference type="PANTHER" id="PTHR37311:SF1">
    <property type="entry name" value="2-PHOSPHOSULFOLACTATE PHOSPHATASE-RELATED"/>
    <property type="match status" value="1"/>
</dbReference>
<keyword evidence="5" id="KW-0378">Hydrolase</keyword>
<dbReference type="PANTHER" id="PTHR37311">
    <property type="entry name" value="2-PHOSPHOSULFOLACTATE PHOSPHATASE-RELATED"/>
    <property type="match status" value="1"/>
</dbReference>
<gene>
    <name evidence="8" type="ORF">BXT84_15620</name>
</gene>
<dbReference type="SUPFAM" id="SSF142823">
    <property type="entry name" value="ComB-like"/>
    <property type="match status" value="1"/>
</dbReference>
<evidence type="ECO:0000256" key="3">
    <source>
        <dbReference type="ARBA" id="ARBA00012953"/>
    </source>
</evidence>
<evidence type="ECO:0000313" key="9">
    <source>
        <dbReference type="Proteomes" id="UP000325292"/>
    </source>
</evidence>
<reference evidence="8 9" key="1">
    <citation type="journal article" date="2019" name="Sci. Rep.">
        <title>Sulfobacillus thermotolerans: new insights into resistance and metabolic capacities of acidophilic chemolithotrophs.</title>
        <authorList>
            <person name="Panyushkina A.E."/>
            <person name="Babenko V.V."/>
            <person name="Nikitina A.S."/>
            <person name="Selezneva O.V."/>
            <person name="Tsaplina I.A."/>
            <person name="Letarova M.A."/>
            <person name="Kostryukova E.S."/>
            <person name="Letarov A.V."/>
        </authorList>
    </citation>
    <scope>NUCLEOTIDE SEQUENCE [LARGE SCALE GENOMIC DNA]</scope>
    <source>
        <strain evidence="8 9">Kr1</strain>
    </source>
</reference>
<dbReference type="Gene3D" id="3.90.1560.10">
    <property type="entry name" value="ComB-like"/>
    <property type="match status" value="1"/>
</dbReference>
<evidence type="ECO:0000256" key="5">
    <source>
        <dbReference type="ARBA" id="ARBA00022801"/>
    </source>
</evidence>
<keyword evidence="9" id="KW-1185">Reference proteome</keyword>
<comment type="similarity">
    <text evidence="2">Belongs to the ComB family.</text>
</comment>
<dbReference type="InterPro" id="IPR005238">
    <property type="entry name" value="ComB-like"/>
</dbReference>
<dbReference type="EMBL" id="CP019454">
    <property type="protein sequence ID" value="AUW95212.1"/>
    <property type="molecule type" value="Genomic_DNA"/>
</dbReference>
<dbReference type="EC" id="3.1.3.71" evidence="3"/>
<evidence type="ECO:0000256" key="4">
    <source>
        <dbReference type="ARBA" id="ARBA00021948"/>
    </source>
</evidence>
<keyword evidence="6" id="KW-0460">Magnesium</keyword>
<sequence>MDVFGQTSYRVRFEWGAEGVPAMAPFSHVVVIVDVLSFTTCVDVAVARDAVVFPYRYREDSAIQYAQSVGAILAGKRGVVPSLSPASLLGLPSHSRLVLPSPNGSTCTLVAQQSGALVLAGCLRNAQAISDFIQEQYPNATITVIACGEQWPSGMLRPAIEDFIGAGAILSQLGPTGLSPEAKMAIEAYESVRSDIPTILAECSSGRELATAGFPEDVAMASDLNTSRTVPLFVNGAYRRIP</sequence>
<name>A0ABM6RUN9_9FIRM</name>
<comment type="cofactor">
    <cofactor evidence="1">
        <name>Mg(2+)</name>
        <dbReference type="ChEBI" id="CHEBI:18420"/>
    </cofactor>
</comment>
<comment type="catalytic activity">
    <reaction evidence="7">
        <text>(2R)-O-phospho-3-sulfolactate + H2O = (2R)-3-sulfolactate + phosphate</text>
        <dbReference type="Rhea" id="RHEA:23416"/>
        <dbReference type="ChEBI" id="CHEBI:15377"/>
        <dbReference type="ChEBI" id="CHEBI:15597"/>
        <dbReference type="ChEBI" id="CHEBI:43474"/>
        <dbReference type="ChEBI" id="CHEBI:58738"/>
        <dbReference type="EC" id="3.1.3.71"/>
    </reaction>
</comment>
<protein>
    <recommendedName>
        <fullName evidence="4">Probable 2-phosphosulfolactate phosphatase</fullName>
        <ecNumber evidence="3">3.1.3.71</ecNumber>
    </recommendedName>
</protein>
<dbReference type="Proteomes" id="UP000325292">
    <property type="component" value="Chromosome"/>
</dbReference>
<dbReference type="InterPro" id="IPR036702">
    <property type="entry name" value="ComB-like_sf"/>
</dbReference>
<dbReference type="Pfam" id="PF04029">
    <property type="entry name" value="2-ph_phosp"/>
    <property type="match status" value="1"/>
</dbReference>